<gene>
    <name evidence="1" type="ORF">BDR25DRAFT_360482</name>
</gene>
<protein>
    <submittedName>
        <fullName evidence="1">Uncharacterized protein</fullName>
    </submittedName>
</protein>
<comment type="caution">
    <text evidence="1">The sequence shown here is derived from an EMBL/GenBank/DDBJ whole genome shotgun (WGS) entry which is preliminary data.</text>
</comment>
<dbReference type="EMBL" id="MU003529">
    <property type="protein sequence ID" value="KAF2465540.1"/>
    <property type="molecule type" value="Genomic_DNA"/>
</dbReference>
<evidence type="ECO:0000313" key="2">
    <source>
        <dbReference type="Proteomes" id="UP000799755"/>
    </source>
</evidence>
<organism evidence="1 2">
    <name type="scientific">Lindgomyces ingoldianus</name>
    <dbReference type="NCBI Taxonomy" id="673940"/>
    <lineage>
        <taxon>Eukaryota</taxon>
        <taxon>Fungi</taxon>
        <taxon>Dikarya</taxon>
        <taxon>Ascomycota</taxon>
        <taxon>Pezizomycotina</taxon>
        <taxon>Dothideomycetes</taxon>
        <taxon>Pleosporomycetidae</taxon>
        <taxon>Pleosporales</taxon>
        <taxon>Lindgomycetaceae</taxon>
        <taxon>Lindgomyces</taxon>
    </lineage>
</organism>
<reference evidence="1" key="1">
    <citation type="journal article" date="2020" name="Stud. Mycol.">
        <title>101 Dothideomycetes genomes: a test case for predicting lifestyles and emergence of pathogens.</title>
        <authorList>
            <person name="Haridas S."/>
            <person name="Albert R."/>
            <person name="Binder M."/>
            <person name="Bloem J."/>
            <person name="Labutti K."/>
            <person name="Salamov A."/>
            <person name="Andreopoulos B."/>
            <person name="Baker S."/>
            <person name="Barry K."/>
            <person name="Bills G."/>
            <person name="Bluhm B."/>
            <person name="Cannon C."/>
            <person name="Castanera R."/>
            <person name="Culley D."/>
            <person name="Daum C."/>
            <person name="Ezra D."/>
            <person name="Gonzalez J."/>
            <person name="Henrissat B."/>
            <person name="Kuo A."/>
            <person name="Liang C."/>
            <person name="Lipzen A."/>
            <person name="Lutzoni F."/>
            <person name="Magnuson J."/>
            <person name="Mondo S."/>
            <person name="Nolan M."/>
            <person name="Ohm R."/>
            <person name="Pangilinan J."/>
            <person name="Park H.-J."/>
            <person name="Ramirez L."/>
            <person name="Alfaro M."/>
            <person name="Sun H."/>
            <person name="Tritt A."/>
            <person name="Yoshinaga Y."/>
            <person name="Zwiers L.-H."/>
            <person name="Turgeon B."/>
            <person name="Goodwin S."/>
            <person name="Spatafora J."/>
            <person name="Crous P."/>
            <person name="Grigoriev I."/>
        </authorList>
    </citation>
    <scope>NUCLEOTIDE SEQUENCE</scope>
    <source>
        <strain evidence="1">ATCC 200398</strain>
    </source>
</reference>
<accession>A0ACB6QF97</accession>
<dbReference type="Proteomes" id="UP000799755">
    <property type="component" value="Unassembled WGS sequence"/>
</dbReference>
<keyword evidence="2" id="KW-1185">Reference proteome</keyword>
<proteinExistence type="predicted"/>
<evidence type="ECO:0000313" key="1">
    <source>
        <dbReference type="EMBL" id="KAF2465540.1"/>
    </source>
</evidence>
<sequence>MRKSDTMILAFSFNAATWTVEVVDEYQCSKVVLPLCLSISMPIRRRAALGRGQYSNQLGWYQIGNWDIAMGLQDIICFSFKNPNRWVFDSLMRTMKGLLLSPLRVICTTYEFGLDSFLNPRIGTEVRNLFSRTSPTETPRFIYGMLANTREMLESIKRIRAYVFLSRVAAKEIVAVLPSQDT</sequence>
<name>A0ACB6QF97_9PLEO</name>